<dbReference type="AlphaFoldDB" id="A0AAV7KUD5"/>
<feature type="region of interest" description="Disordered" evidence="1">
    <location>
        <begin position="101"/>
        <end position="235"/>
    </location>
</feature>
<evidence type="ECO:0000256" key="1">
    <source>
        <dbReference type="SAM" id="MobiDB-lite"/>
    </source>
</evidence>
<feature type="compositionally biased region" description="Polar residues" evidence="1">
    <location>
        <begin position="180"/>
        <end position="205"/>
    </location>
</feature>
<gene>
    <name evidence="2" type="ORF">NDU88_002008</name>
</gene>
<keyword evidence="3" id="KW-1185">Reference proteome</keyword>
<name>A0AAV7KUD5_PLEWA</name>
<comment type="caution">
    <text evidence="2">The sequence shown here is derived from an EMBL/GenBank/DDBJ whole genome shotgun (WGS) entry which is preliminary data.</text>
</comment>
<proteinExistence type="predicted"/>
<sequence>MSPPAPGGPGLLTASVQPNRPAAASPSTPSPYFCGARFLYCHSLPRQRGPDHIAVHPRGFGISITSRVSLVPGSTTGYQLRPGQAKGPATHSAVANFRAGLRQSPGPEREKRQLLSPPNPQTQAAARTKGRCPGGSKHQVFSLPPAQCTHQPGSNVPAPGAPLLKVRPPSAATETLPRPASSTRLQEGSLRQPQAASAAASTERNQVPGHPFTLPGTRGLRVSRGHRNSGPLAGR</sequence>
<feature type="region of interest" description="Disordered" evidence="1">
    <location>
        <begin position="1"/>
        <end position="28"/>
    </location>
</feature>
<organism evidence="2 3">
    <name type="scientific">Pleurodeles waltl</name>
    <name type="common">Iberian ribbed newt</name>
    <dbReference type="NCBI Taxonomy" id="8319"/>
    <lineage>
        <taxon>Eukaryota</taxon>
        <taxon>Metazoa</taxon>
        <taxon>Chordata</taxon>
        <taxon>Craniata</taxon>
        <taxon>Vertebrata</taxon>
        <taxon>Euteleostomi</taxon>
        <taxon>Amphibia</taxon>
        <taxon>Batrachia</taxon>
        <taxon>Caudata</taxon>
        <taxon>Salamandroidea</taxon>
        <taxon>Salamandridae</taxon>
        <taxon>Pleurodelinae</taxon>
        <taxon>Pleurodeles</taxon>
    </lineage>
</organism>
<dbReference type="Proteomes" id="UP001066276">
    <property type="component" value="Chromosome 12"/>
</dbReference>
<evidence type="ECO:0000313" key="3">
    <source>
        <dbReference type="Proteomes" id="UP001066276"/>
    </source>
</evidence>
<reference evidence="2" key="1">
    <citation type="journal article" date="2022" name="bioRxiv">
        <title>Sequencing and chromosome-scale assembly of the giantPleurodeles waltlgenome.</title>
        <authorList>
            <person name="Brown T."/>
            <person name="Elewa A."/>
            <person name="Iarovenko S."/>
            <person name="Subramanian E."/>
            <person name="Araus A.J."/>
            <person name="Petzold A."/>
            <person name="Susuki M."/>
            <person name="Suzuki K.-i.T."/>
            <person name="Hayashi T."/>
            <person name="Toyoda A."/>
            <person name="Oliveira C."/>
            <person name="Osipova E."/>
            <person name="Leigh N.D."/>
            <person name="Simon A."/>
            <person name="Yun M.H."/>
        </authorList>
    </citation>
    <scope>NUCLEOTIDE SEQUENCE</scope>
    <source>
        <strain evidence="2">20211129_DDA</strain>
        <tissue evidence="2">Liver</tissue>
    </source>
</reference>
<evidence type="ECO:0000313" key="2">
    <source>
        <dbReference type="EMBL" id="KAJ1081835.1"/>
    </source>
</evidence>
<protein>
    <submittedName>
        <fullName evidence="2">Uncharacterized protein</fullName>
    </submittedName>
</protein>
<dbReference type="EMBL" id="JANPWB010000016">
    <property type="protein sequence ID" value="KAJ1081835.1"/>
    <property type="molecule type" value="Genomic_DNA"/>
</dbReference>
<accession>A0AAV7KUD5</accession>